<sequence length="153" mass="17425">MTDDASKLWNNYVIHSKVHGGSFTSLPYHEHQAQVPECFWYGTPSTTESWGLNIKTIAVNLSFAFTKRATALWLLDFDDCSPITMDMRGLDMTVKAFLDMDCYCPKPNAYKEYGSELDFPHYSFRLCGKAVSCVLMARTRSIKKILMETVAQN</sequence>
<name>F8MP93_NEUT8</name>
<reference evidence="3" key="1">
    <citation type="journal article" date="2011" name="Genetics">
        <title>Massive changes in genome architecture accompany the transition to self-fertility in the filamentous fungus Neurospora tetrasperma.</title>
        <authorList>
            <person name="Ellison C.E."/>
            <person name="Stajich J.E."/>
            <person name="Jacobson D.J."/>
            <person name="Natvig D.O."/>
            <person name="Lapidus A."/>
            <person name="Foster B."/>
            <person name="Aerts A."/>
            <person name="Riley R."/>
            <person name="Lindquist E.A."/>
            <person name="Grigoriev I.V."/>
            <person name="Taylor J.W."/>
        </authorList>
    </citation>
    <scope>NUCLEOTIDE SEQUENCE [LARGE SCALE GENOMIC DNA]</scope>
    <source>
        <strain evidence="3">FGSC 2508 / P0657</strain>
    </source>
</reference>
<dbReference type="GeneID" id="20826083"/>
<dbReference type="VEuPathDB" id="FungiDB:NEUTE1DRAFT_139150"/>
<dbReference type="InterPro" id="IPR022137">
    <property type="entry name" value="Znf_prot_DUF3669"/>
</dbReference>
<feature type="domain" description="DUF3669" evidence="1">
    <location>
        <begin position="72"/>
        <end position="116"/>
    </location>
</feature>
<dbReference type="HOGENOM" id="CLU_1713802_0_0_1"/>
<protein>
    <recommendedName>
        <fullName evidence="1">DUF3669 domain-containing protein</fullName>
    </recommendedName>
</protein>
<dbReference type="Proteomes" id="UP000008065">
    <property type="component" value="Unassembled WGS sequence"/>
</dbReference>
<keyword evidence="3" id="KW-1185">Reference proteome</keyword>
<evidence type="ECO:0000313" key="3">
    <source>
        <dbReference type="Proteomes" id="UP000008065"/>
    </source>
</evidence>
<accession>F8MP93</accession>
<evidence type="ECO:0000313" key="2">
    <source>
        <dbReference type="EMBL" id="EGO57105.1"/>
    </source>
</evidence>
<dbReference type="AlphaFoldDB" id="F8MP93"/>
<dbReference type="Pfam" id="PF12417">
    <property type="entry name" value="DUF3669"/>
    <property type="match status" value="1"/>
</dbReference>
<organism evidence="2 3">
    <name type="scientific">Neurospora tetrasperma (strain FGSC 2508 / ATCC MYA-4615 / P0657)</name>
    <dbReference type="NCBI Taxonomy" id="510951"/>
    <lineage>
        <taxon>Eukaryota</taxon>
        <taxon>Fungi</taxon>
        <taxon>Dikarya</taxon>
        <taxon>Ascomycota</taxon>
        <taxon>Pezizomycotina</taxon>
        <taxon>Sordariomycetes</taxon>
        <taxon>Sordariomycetidae</taxon>
        <taxon>Sordariales</taxon>
        <taxon>Sordariaceae</taxon>
        <taxon>Neurospora</taxon>
    </lineage>
</organism>
<evidence type="ECO:0000259" key="1">
    <source>
        <dbReference type="Pfam" id="PF12417"/>
    </source>
</evidence>
<gene>
    <name evidence="2" type="ORF">NEUTE1DRAFT_139150</name>
</gene>
<dbReference type="EMBL" id="GL891305">
    <property type="protein sequence ID" value="EGO57105.1"/>
    <property type="molecule type" value="Genomic_DNA"/>
</dbReference>
<dbReference type="OrthoDB" id="2993351at2759"/>
<dbReference type="RefSeq" id="XP_009852625.1">
    <property type="nucleotide sequence ID" value="XM_009854323.1"/>
</dbReference>
<dbReference type="KEGG" id="nte:NEUTE1DRAFT139150"/>
<proteinExistence type="predicted"/>